<gene>
    <name evidence="2" type="ORF">SteCoe_14789</name>
</gene>
<dbReference type="Proteomes" id="UP000187209">
    <property type="component" value="Unassembled WGS sequence"/>
</dbReference>
<sequence>MINAKTIDKLLEKLSCNLEILQGTYRDFTSKCDDADKKNYSFRDSISRKPDFIQESILDLKESLTIDSKIFIELKGSLEILENNCRESLGLVKISDQFLKTVQRSLVYLTKLFQSNFINIEQRFDELLETIQDMLNKNKLSLSSTRNFEAELSLVKNLSYGDLKPLNKRWSISDLQSPQSPKCSNCQKVYNETKTIVNKTDSVVKKINTHVFEWPKEETLEKSHHRRTSFPSDYNYELSTATEKNLSVKNVENLKREIDTLKIRLRNSENNNKNNFYKLENDSLHIEANCKNAQIAHLELELHQKVFKIQELKMLLENLNHQKKNSQSFSLELKLNLENHINNLNIKIKKLEFECIENTQTIAKKVEIIEILNEEKTNYRIRCERLEEKCLKLQEFNTRSFEKMKNAKEKITEINKNVESNEKLIEMLGEKDMELRKNIEISSLKEKHLQEKIQELQQIKISYEKTKELLEEVKEKNVVLNKEYQGYKKSIEEKCRILNDENKQMISLLSKSNEKEKTANLQEEQKKVFNEKTIVLEAKVSELNSQIEILQEKNEELDEFNKELLKKIEHKDLQVSSINSNSEFLKESNETLKQKLKSESQNKEKLEKDNESLMESQKFISDYINSLKESYESTISNLKAQANESKKKINELEESIHLQQYLYNKLQSEKNSIIPFNRIRKLNRQKTSPVGSYTSQLKSIEALKKIFDTKKLDFNIAAIIGIELDESDPEKFIDRIIELKKERDTYYLASEKAEDLINELKDVLNEENENNLLNCVVKLKENSSSVKLIKKKK</sequence>
<keyword evidence="1" id="KW-0175">Coiled coil</keyword>
<evidence type="ECO:0000313" key="2">
    <source>
        <dbReference type="EMBL" id="OMJ84163.1"/>
    </source>
</evidence>
<comment type="caution">
    <text evidence="2">The sequence shown here is derived from an EMBL/GenBank/DDBJ whole genome shotgun (WGS) entry which is preliminary data.</text>
</comment>
<proteinExistence type="predicted"/>
<protein>
    <submittedName>
        <fullName evidence="2">Uncharacterized protein</fullName>
    </submittedName>
</protein>
<dbReference type="EMBL" id="MPUH01000278">
    <property type="protein sequence ID" value="OMJ84163.1"/>
    <property type="molecule type" value="Genomic_DNA"/>
</dbReference>
<accession>A0A1R2C568</accession>
<evidence type="ECO:0000256" key="1">
    <source>
        <dbReference type="SAM" id="Coils"/>
    </source>
</evidence>
<feature type="coiled-coil region" evidence="1">
    <location>
        <begin position="533"/>
        <end position="669"/>
    </location>
</feature>
<feature type="coiled-coil region" evidence="1">
    <location>
        <begin position="244"/>
        <end position="271"/>
    </location>
</feature>
<dbReference type="AlphaFoldDB" id="A0A1R2C568"/>
<name>A0A1R2C568_9CILI</name>
<keyword evidence="3" id="KW-1185">Reference proteome</keyword>
<organism evidence="2 3">
    <name type="scientific">Stentor coeruleus</name>
    <dbReference type="NCBI Taxonomy" id="5963"/>
    <lineage>
        <taxon>Eukaryota</taxon>
        <taxon>Sar</taxon>
        <taxon>Alveolata</taxon>
        <taxon>Ciliophora</taxon>
        <taxon>Postciliodesmatophora</taxon>
        <taxon>Heterotrichea</taxon>
        <taxon>Heterotrichida</taxon>
        <taxon>Stentoridae</taxon>
        <taxon>Stentor</taxon>
    </lineage>
</organism>
<feature type="coiled-coil region" evidence="1">
    <location>
        <begin position="334"/>
        <end position="490"/>
    </location>
</feature>
<reference evidence="2 3" key="1">
    <citation type="submission" date="2016-11" db="EMBL/GenBank/DDBJ databases">
        <title>The macronuclear genome of Stentor coeruleus: a giant cell with tiny introns.</title>
        <authorList>
            <person name="Slabodnick M."/>
            <person name="Ruby J.G."/>
            <person name="Reiff S.B."/>
            <person name="Swart E.C."/>
            <person name="Gosai S."/>
            <person name="Prabakaran S."/>
            <person name="Witkowska E."/>
            <person name="Larue G.E."/>
            <person name="Fisher S."/>
            <person name="Freeman R.M."/>
            <person name="Gunawardena J."/>
            <person name="Chu W."/>
            <person name="Stover N.A."/>
            <person name="Gregory B.D."/>
            <person name="Nowacki M."/>
            <person name="Derisi J."/>
            <person name="Roy S.W."/>
            <person name="Marshall W.F."/>
            <person name="Sood P."/>
        </authorList>
    </citation>
    <scope>NUCLEOTIDE SEQUENCE [LARGE SCALE GENOMIC DNA]</scope>
    <source>
        <strain evidence="2">WM001</strain>
    </source>
</reference>
<evidence type="ECO:0000313" key="3">
    <source>
        <dbReference type="Proteomes" id="UP000187209"/>
    </source>
</evidence>